<feature type="transmembrane region" description="Helical" evidence="5">
    <location>
        <begin position="65"/>
        <end position="83"/>
    </location>
</feature>
<evidence type="ECO:0000256" key="4">
    <source>
        <dbReference type="ARBA" id="ARBA00023136"/>
    </source>
</evidence>
<evidence type="ECO:0000256" key="5">
    <source>
        <dbReference type="SAM" id="Phobius"/>
    </source>
</evidence>
<feature type="transmembrane region" description="Helical" evidence="5">
    <location>
        <begin position="39"/>
        <end position="58"/>
    </location>
</feature>
<dbReference type="CDD" id="cd16914">
    <property type="entry name" value="EcfT"/>
    <property type="match status" value="1"/>
</dbReference>
<organism evidence="6 7">
    <name type="scientific">Mumia flava</name>
    <dbReference type="NCBI Taxonomy" id="1348852"/>
    <lineage>
        <taxon>Bacteria</taxon>
        <taxon>Bacillati</taxon>
        <taxon>Actinomycetota</taxon>
        <taxon>Actinomycetes</taxon>
        <taxon>Propionibacteriales</taxon>
        <taxon>Nocardioidaceae</taxon>
        <taxon>Mumia</taxon>
    </lineage>
</organism>
<proteinExistence type="predicted"/>
<dbReference type="InterPro" id="IPR003339">
    <property type="entry name" value="ABC/ECF_trnsptr_transmembrane"/>
</dbReference>
<reference evidence="6 7" key="1">
    <citation type="submission" date="2017-11" db="EMBL/GenBank/DDBJ databases">
        <title>Genomic Encyclopedia of Archaeal and Bacterial Type Strains, Phase II (KMG-II): From Individual Species to Whole Genera.</title>
        <authorList>
            <person name="Goeker M."/>
        </authorList>
    </citation>
    <scope>NUCLEOTIDE SEQUENCE [LARGE SCALE GENOMIC DNA]</scope>
    <source>
        <strain evidence="6 7">DSM 27763</strain>
    </source>
</reference>
<keyword evidence="2 5" id="KW-0812">Transmembrane</keyword>
<keyword evidence="4 5" id="KW-0472">Membrane</keyword>
<accession>A0A0B2BF73</accession>
<name>A0A0B2BF73_9ACTN</name>
<sequence>MIGLYRPGDTLLHRMSVGATLLALALTAVVVTWVRGPVAAVTGLLVVTGVAVYAGLSLRECVRALRPILLVAAALAVFQAWQATWQRAVEVPVDLLTLVLAAAVVTATTPVDAMIEAIVRWLGPFRRLGVHPERVGLAFALMLRSIPALLELGHETRDAARARGLERNARAVLIPFVLRAVARAQDTGDALVARGIGDD</sequence>
<dbReference type="RefSeq" id="WP_039350496.1">
    <property type="nucleotide sequence ID" value="NZ_PGEZ01000001.1"/>
</dbReference>
<dbReference type="EMBL" id="PGEZ01000001">
    <property type="protein sequence ID" value="PJJ57385.1"/>
    <property type="molecule type" value="Genomic_DNA"/>
</dbReference>
<evidence type="ECO:0000256" key="3">
    <source>
        <dbReference type="ARBA" id="ARBA00022989"/>
    </source>
</evidence>
<protein>
    <submittedName>
        <fullName evidence="6">Biotin transport system permease protein</fullName>
    </submittedName>
</protein>
<dbReference type="GO" id="GO:0005886">
    <property type="term" value="C:plasma membrane"/>
    <property type="evidence" value="ECO:0007669"/>
    <property type="project" value="UniProtKB-ARBA"/>
</dbReference>
<evidence type="ECO:0000256" key="2">
    <source>
        <dbReference type="ARBA" id="ARBA00022692"/>
    </source>
</evidence>
<keyword evidence="3 5" id="KW-1133">Transmembrane helix</keyword>
<evidence type="ECO:0000313" key="7">
    <source>
        <dbReference type="Proteomes" id="UP000230842"/>
    </source>
</evidence>
<feature type="transmembrane region" description="Helical" evidence="5">
    <location>
        <begin position="12"/>
        <end position="33"/>
    </location>
</feature>
<dbReference type="AlphaFoldDB" id="A0A0B2BF73"/>
<evidence type="ECO:0000256" key="1">
    <source>
        <dbReference type="ARBA" id="ARBA00004141"/>
    </source>
</evidence>
<dbReference type="Pfam" id="PF02361">
    <property type="entry name" value="CbiQ"/>
    <property type="match status" value="1"/>
</dbReference>
<comment type="subcellular location">
    <subcellularLocation>
        <location evidence="1">Membrane</location>
        <topology evidence="1">Multi-pass membrane protein</topology>
    </subcellularLocation>
</comment>
<dbReference type="Proteomes" id="UP000230842">
    <property type="component" value="Unassembled WGS sequence"/>
</dbReference>
<comment type="caution">
    <text evidence="6">The sequence shown here is derived from an EMBL/GenBank/DDBJ whole genome shotgun (WGS) entry which is preliminary data.</text>
</comment>
<gene>
    <name evidence="6" type="ORF">CLV56_1613</name>
</gene>
<keyword evidence="7" id="KW-1185">Reference proteome</keyword>
<feature type="transmembrane region" description="Helical" evidence="5">
    <location>
        <begin position="95"/>
        <end position="119"/>
    </location>
</feature>
<evidence type="ECO:0000313" key="6">
    <source>
        <dbReference type="EMBL" id="PJJ57385.1"/>
    </source>
</evidence>